<evidence type="ECO:0000313" key="3">
    <source>
        <dbReference type="EMBL" id="MCT2399905.1"/>
    </source>
</evidence>
<dbReference type="SUPFAM" id="SSF53756">
    <property type="entry name" value="UDP-Glycosyltransferase/glycogen phosphorylase"/>
    <property type="match status" value="1"/>
</dbReference>
<organism evidence="3 4">
    <name type="scientific">Novosphingobium mangrovi</name>
    <name type="common">ex Huang et al. 2023</name>
    <dbReference type="NCBI Taxonomy" id="2976432"/>
    <lineage>
        <taxon>Bacteria</taxon>
        <taxon>Pseudomonadati</taxon>
        <taxon>Pseudomonadota</taxon>
        <taxon>Alphaproteobacteria</taxon>
        <taxon>Sphingomonadales</taxon>
        <taxon>Sphingomonadaceae</taxon>
        <taxon>Novosphingobium</taxon>
    </lineage>
</organism>
<reference evidence="3" key="1">
    <citation type="submission" date="2022-09" db="EMBL/GenBank/DDBJ databases">
        <title>Novosphingobium sp. Nov., a polycyclic aromatic hydrocarbon-degrading bacterium isolated form mangrove sediments in HongKong.</title>
        <authorList>
            <person name="Hu Z."/>
        </authorList>
    </citation>
    <scope>NUCLEOTIDE SEQUENCE</scope>
    <source>
        <strain evidence="3">HK4-1</strain>
    </source>
</reference>
<dbReference type="Proteomes" id="UP001165583">
    <property type="component" value="Unassembled WGS sequence"/>
</dbReference>
<feature type="domain" description="Glycosyltransferase subfamily 4-like N-terminal" evidence="2">
    <location>
        <begin position="33"/>
        <end position="205"/>
    </location>
</feature>
<dbReference type="EC" id="2.4.-.-" evidence="3"/>
<dbReference type="Pfam" id="PF00534">
    <property type="entry name" value="Glycos_transf_1"/>
    <property type="match status" value="1"/>
</dbReference>
<gene>
    <name evidence="3" type="ORF">NZK81_10110</name>
</gene>
<dbReference type="PANTHER" id="PTHR12526">
    <property type="entry name" value="GLYCOSYLTRANSFERASE"/>
    <property type="match status" value="1"/>
</dbReference>
<keyword evidence="3" id="KW-0808">Transferase</keyword>
<protein>
    <submittedName>
        <fullName evidence="3">Glycosyltransferase</fullName>
        <ecNumber evidence="3">2.4.-.-</ecNumber>
    </submittedName>
</protein>
<keyword evidence="3" id="KW-0328">Glycosyltransferase</keyword>
<evidence type="ECO:0000259" key="2">
    <source>
        <dbReference type="Pfam" id="PF13439"/>
    </source>
</evidence>
<evidence type="ECO:0000313" key="4">
    <source>
        <dbReference type="Proteomes" id="UP001165583"/>
    </source>
</evidence>
<dbReference type="InterPro" id="IPR028098">
    <property type="entry name" value="Glyco_trans_4-like_N"/>
</dbReference>
<dbReference type="Pfam" id="PF13439">
    <property type="entry name" value="Glyco_transf_4"/>
    <property type="match status" value="1"/>
</dbReference>
<dbReference type="EMBL" id="JANZXA010000006">
    <property type="protein sequence ID" value="MCT2399905.1"/>
    <property type="molecule type" value="Genomic_DNA"/>
</dbReference>
<feature type="domain" description="Glycosyl transferase family 1" evidence="1">
    <location>
        <begin position="213"/>
        <end position="353"/>
    </location>
</feature>
<dbReference type="RefSeq" id="WP_260046010.1">
    <property type="nucleotide sequence ID" value="NZ_JANZXA010000006.1"/>
</dbReference>
<dbReference type="InterPro" id="IPR001296">
    <property type="entry name" value="Glyco_trans_1"/>
</dbReference>
<accession>A0ABT2I519</accession>
<proteinExistence type="predicted"/>
<dbReference type="Gene3D" id="3.40.50.2000">
    <property type="entry name" value="Glycogen Phosphorylase B"/>
    <property type="match status" value="2"/>
</dbReference>
<evidence type="ECO:0000259" key="1">
    <source>
        <dbReference type="Pfam" id="PF00534"/>
    </source>
</evidence>
<name>A0ABT2I519_9SPHN</name>
<sequence length="378" mass="42082">MAKSTTVTSAAGTRDSLEGLRIAIVHPFLISQGGGEKVIDALARMFPDAEFFALLLDRSSLSGQMQGRTIHTTALSRFPRLKRFYQHLSPLYDLAVRQFDLRGFDVVISSGGPGAKTIRVDPGCLHIHYCHSPVRYLWDQYEVWLKRLPVAMRPLFALSARRQRARDFAAAQRVDTFIANSNYIGARIRRYYQRDSITIYPPVVVDRPLSPAERGDYYLTVGRLVPGKRTDLLVEACNRLGRRLLVAGQGPEYEALKAAAGPTVEVLGRVDDAVLDDLYLNARAFLFAADEDFGIATVEAQSYGLPAIAYGHGGSLEILENGTDSVLFAEQTVDAVAAAIRDFEAREAEFRADGIRRRAQRFSEEVFIKGIRDVVLKR</sequence>
<comment type="caution">
    <text evidence="3">The sequence shown here is derived from an EMBL/GenBank/DDBJ whole genome shotgun (WGS) entry which is preliminary data.</text>
</comment>
<dbReference type="GO" id="GO:0016757">
    <property type="term" value="F:glycosyltransferase activity"/>
    <property type="evidence" value="ECO:0007669"/>
    <property type="project" value="UniProtKB-KW"/>
</dbReference>
<dbReference type="PANTHER" id="PTHR12526:SF584">
    <property type="entry name" value="GLYCOSYLTRANSFERASE"/>
    <property type="match status" value="1"/>
</dbReference>
<keyword evidence="4" id="KW-1185">Reference proteome</keyword>